<name>A0A919SNY8_9ACTN</name>
<comment type="caution">
    <text evidence="6">The sequence shown here is derived from an EMBL/GenBank/DDBJ whole genome shotgun (WGS) entry which is preliminary data.</text>
</comment>
<comment type="similarity">
    <text evidence="2">Belongs to the citrate synthase family.</text>
</comment>
<dbReference type="RefSeq" id="WP_212992571.1">
    <property type="nucleotide sequence ID" value="NZ_BAABEA010000001.1"/>
</dbReference>
<dbReference type="EMBL" id="BOQL01000058">
    <property type="protein sequence ID" value="GIM75650.1"/>
    <property type="molecule type" value="Genomic_DNA"/>
</dbReference>
<dbReference type="InterPro" id="IPR036969">
    <property type="entry name" value="Citrate_synthase_sf"/>
</dbReference>
<evidence type="ECO:0000256" key="4">
    <source>
        <dbReference type="ARBA" id="ARBA00022679"/>
    </source>
</evidence>
<dbReference type="InterPro" id="IPR009061">
    <property type="entry name" value="DNA-bd_dom_put_sf"/>
</dbReference>
<sequence length="398" mass="41415">MSGDRLLTTEEVARRLGVKKATVYAYVSRGLLGSHRNADGKESLFAEPEVTAFAARRRRPAAVPDAPAIHTGITLITGDDLFFRGHRAGELATTASFESVATLLWTGKLEHIPVEPDPDLLALARAVTAPLPATTRLTDRLRVTVAAIAAADRLRFDTTPAAVIARGRTIIGTMVAALPVRAQPPQSPALADNLWARLTERPPTPADLVALNAALVLLADHDLAASTFAARVAASTRAHPYAVVQAGLAALDGPLHGAASEVVAGLLTEATRSGDPVGTIADRLRADGSVPGFGNPLYPAGDPRAAVLLGLLGESPATVDQRSVRAAMARHSGAAPTIDFALAAFTMATGMPADAGEAIFAVARTAGWIAHALEEYADEPSRFRPSGRYAGRSPRAAG</sequence>
<evidence type="ECO:0000256" key="1">
    <source>
        <dbReference type="ARBA" id="ARBA00005163"/>
    </source>
</evidence>
<dbReference type="Pfam" id="PF00285">
    <property type="entry name" value="Citrate_synt"/>
    <property type="match status" value="1"/>
</dbReference>
<keyword evidence="4" id="KW-0808">Transferase</keyword>
<dbReference type="InterPro" id="IPR010093">
    <property type="entry name" value="SinI_DNA-bd"/>
</dbReference>
<dbReference type="GO" id="GO:0005975">
    <property type="term" value="P:carbohydrate metabolic process"/>
    <property type="evidence" value="ECO:0007669"/>
    <property type="project" value="TreeGrafter"/>
</dbReference>
<dbReference type="PANTHER" id="PTHR11739">
    <property type="entry name" value="CITRATE SYNTHASE"/>
    <property type="match status" value="1"/>
</dbReference>
<dbReference type="InterPro" id="IPR016142">
    <property type="entry name" value="Citrate_synth-like_lrg_a-sub"/>
</dbReference>
<dbReference type="NCBIfam" id="TIGR01764">
    <property type="entry name" value="excise"/>
    <property type="match status" value="1"/>
</dbReference>
<evidence type="ECO:0000256" key="2">
    <source>
        <dbReference type="ARBA" id="ARBA00010566"/>
    </source>
</evidence>
<dbReference type="Gene3D" id="1.10.1660.10">
    <property type="match status" value="1"/>
</dbReference>
<dbReference type="SUPFAM" id="SSF46955">
    <property type="entry name" value="Putative DNA-binding domain"/>
    <property type="match status" value="1"/>
</dbReference>
<keyword evidence="7" id="KW-1185">Reference proteome</keyword>
<feature type="domain" description="Helix-turn-helix" evidence="5">
    <location>
        <begin position="6"/>
        <end position="58"/>
    </location>
</feature>
<dbReference type="PRINTS" id="PR00143">
    <property type="entry name" value="CITRTSNTHASE"/>
</dbReference>
<dbReference type="Gene3D" id="1.10.230.10">
    <property type="entry name" value="Cytochrome P450-Terp, domain 2"/>
    <property type="match status" value="1"/>
</dbReference>
<protein>
    <recommendedName>
        <fullName evidence="3">citrate synthase (unknown stereospecificity)</fullName>
        <ecNumber evidence="3">2.3.3.16</ecNumber>
    </recommendedName>
</protein>
<dbReference type="GO" id="GO:0006099">
    <property type="term" value="P:tricarboxylic acid cycle"/>
    <property type="evidence" value="ECO:0007669"/>
    <property type="project" value="TreeGrafter"/>
</dbReference>
<dbReference type="Gene3D" id="1.10.580.10">
    <property type="entry name" value="Citrate Synthase, domain 1"/>
    <property type="match status" value="1"/>
</dbReference>
<comment type="pathway">
    <text evidence="1">Carbohydrate metabolism; tricarboxylic acid cycle.</text>
</comment>
<dbReference type="GO" id="GO:0036440">
    <property type="term" value="F:citrate synthase activity"/>
    <property type="evidence" value="ECO:0007669"/>
    <property type="project" value="UniProtKB-EC"/>
</dbReference>
<dbReference type="Pfam" id="PF12728">
    <property type="entry name" value="HTH_17"/>
    <property type="match status" value="1"/>
</dbReference>
<dbReference type="InterPro" id="IPR002020">
    <property type="entry name" value="Citrate_synthase"/>
</dbReference>
<gene>
    <name evidence="6" type="ORF">Aau02nite_66970</name>
</gene>
<evidence type="ECO:0000313" key="6">
    <source>
        <dbReference type="EMBL" id="GIM75650.1"/>
    </source>
</evidence>
<evidence type="ECO:0000256" key="3">
    <source>
        <dbReference type="ARBA" id="ARBA00012972"/>
    </source>
</evidence>
<dbReference type="PANTHER" id="PTHR11739:SF4">
    <property type="entry name" value="CITRATE SYNTHASE, PEROXISOMAL"/>
    <property type="match status" value="1"/>
</dbReference>
<organism evidence="6 7">
    <name type="scientific">Actinoplanes auranticolor</name>
    <dbReference type="NCBI Taxonomy" id="47988"/>
    <lineage>
        <taxon>Bacteria</taxon>
        <taxon>Bacillati</taxon>
        <taxon>Actinomycetota</taxon>
        <taxon>Actinomycetes</taxon>
        <taxon>Micromonosporales</taxon>
        <taxon>Micromonosporaceae</taxon>
        <taxon>Actinoplanes</taxon>
    </lineage>
</organism>
<evidence type="ECO:0000259" key="5">
    <source>
        <dbReference type="Pfam" id="PF12728"/>
    </source>
</evidence>
<evidence type="ECO:0000313" key="7">
    <source>
        <dbReference type="Proteomes" id="UP000681340"/>
    </source>
</evidence>
<dbReference type="SUPFAM" id="SSF48256">
    <property type="entry name" value="Citrate synthase"/>
    <property type="match status" value="1"/>
</dbReference>
<dbReference type="GO" id="GO:0003677">
    <property type="term" value="F:DNA binding"/>
    <property type="evidence" value="ECO:0007669"/>
    <property type="project" value="InterPro"/>
</dbReference>
<accession>A0A919SNY8</accession>
<dbReference type="AlphaFoldDB" id="A0A919SNY8"/>
<dbReference type="EC" id="2.3.3.16" evidence="3"/>
<reference evidence="6" key="1">
    <citation type="submission" date="2021-03" db="EMBL/GenBank/DDBJ databases">
        <title>Whole genome shotgun sequence of Actinoplanes auranticolor NBRC 12245.</title>
        <authorList>
            <person name="Komaki H."/>
            <person name="Tamura T."/>
        </authorList>
    </citation>
    <scope>NUCLEOTIDE SEQUENCE</scope>
    <source>
        <strain evidence="6">NBRC 12245</strain>
    </source>
</reference>
<dbReference type="InterPro" id="IPR041657">
    <property type="entry name" value="HTH_17"/>
</dbReference>
<proteinExistence type="inferred from homology"/>
<dbReference type="Proteomes" id="UP000681340">
    <property type="component" value="Unassembled WGS sequence"/>
</dbReference>
<dbReference type="InterPro" id="IPR016143">
    <property type="entry name" value="Citrate_synth-like_sm_a-sub"/>
</dbReference>
<dbReference type="GO" id="GO:0005829">
    <property type="term" value="C:cytosol"/>
    <property type="evidence" value="ECO:0007669"/>
    <property type="project" value="TreeGrafter"/>
</dbReference>